<proteinExistence type="predicted"/>
<dbReference type="EMBL" id="AWUE01018166">
    <property type="protein sequence ID" value="OMO82191.1"/>
    <property type="molecule type" value="Genomic_DNA"/>
</dbReference>
<accession>A0A1R3II55</accession>
<comment type="caution">
    <text evidence="1">The sequence shown here is derived from an EMBL/GenBank/DDBJ whole genome shotgun (WGS) entry which is preliminary data.</text>
</comment>
<keyword evidence="2" id="KW-1185">Reference proteome</keyword>
<protein>
    <submittedName>
        <fullName evidence="1">Nitrogen regulatory protein P-II</fullName>
    </submittedName>
</protein>
<dbReference type="Proteomes" id="UP000187203">
    <property type="component" value="Unassembled WGS sequence"/>
</dbReference>
<name>A0A1R3II55_9ROSI</name>
<evidence type="ECO:0000313" key="1">
    <source>
        <dbReference type="EMBL" id="OMO82191.1"/>
    </source>
</evidence>
<sequence length="66" mass="7194">MAAIAKLNLLSPLDSTFHRNESPLISGSVLPKLRDFRLANINVPLKRSRNSSILPVIRAQNSPGMG</sequence>
<gene>
    <name evidence="1" type="ORF">COLO4_23179</name>
</gene>
<reference evidence="2" key="1">
    <citation type="submission" date="2013-09" db="EMBL/GenBank/DDBJ databases">
        <title>Corchorus olitorius genome sequencing.</title>
        <authorList>
            <person name="Alam M."/>
            <person name="Haque M.S."/>
            <person name="Islam M.S."/>
            <person name="Emdad E.M."/>
            <person name="Islam M.M."/>
            <person name="Ahmed B."/>
            <person name="Halim A."/>
            <person name="Hossen Q.M.M."/>
            <person name="Hossain M.Z."/>
            <person name="Ahmed R."/>
            <person name="Khan M.M."/>
            <person name="Islam R."/>
            <person name="Rashid M.M."/>
            <person name="Khan S.A."/>
            <person name="Rahman M.S."/>
            <person name="Alam M."/>
            <person name="Yahiya A.S."/>
            <person name="Khan M.S."/>
            <person name="Azam M.S."/>
            <person name="Haque T."/>
            <person name="Lashkar M.Z.H."/>
            <person name="Akhand A.I."/>
            <person name="Morshed G."/>
            <person name="Roy S."/>
            <person name="Uddin K.S."/>
            <person name="Rabeya T."/>
            <person name="Hossain A.S."/>
            <person name="Chowdhury A."/>
            <person name="Snigdha A.R."/>
            <person name="Mortoza M.S."/>
            <person name="Matin S.A."/>
            <person name="Hoque S.M.E."/>
            <person name="Islam M.K."/>
            <person name="Roy D.K."/>
            <person name="Haider R."/>
            <person name="Moosa M.M."/>
            <person name="Elias S.M."/>
            <person name="Hasan A.M."/>
            <person name="Jahan S."/>
            <person name="Shafiuddin M."/>
            <person name="Mahmood N."/>
            <person name="Shommy N.S."/>
        </authorList>
    </citation>
    <scope>NUCLEOTIDE SEQUENCE [LARGE SCALE GENOMIC DNA]</scope>
    <source>
        <strain evidence="2">cv. O-4</strain>
    </source>
</reference>
<dbReference type="AlphaFoldDB" id="A0A1R3II55"/>
<evidence type="ECO:0000313" key="2">
    <source>
        <dbReference type="Proteomes" id="UP000187203"/>
    </source>
</evidence>
<organism evidence="1 2">
    <name type="scientific">Corchorus olitorius</name>
    <dbReference type="NCBI Taxonomy" id="93759"/>
    <lineage>
        <taxon>Eukaryota</taxon>
        <taxon>Viridiplantae</taxon>
        <taxon>Streptophyta</taxon>
        <taxon>Embryophyta</taxon>
        <taxon>Tracheophyta</taxon>
        <taxon>Spermatophyta</taxon>
        <taxon>Magnoliopsida</taxon>
        <taxon>eudicotyledons</taxon>
        <taxon>Gunneridae</taxon>
        <taxon>Pentapetalae</taxon>
        <taxon>rosids</taxon>
        <taxon>malvids</taxon>
        <taxon>Malvales</taxon>
        <taxon>Malvaceae</taxon>
        <taxon>Grewioideae</taxon>
        <taxon>Apeibeae</taxon>
        <taxon>Corchorus</taxon>
    </lineage>
</organism>